<sequence>MVVQGVSTDPITLRGLILSVATFHVVFLSNSPTHAVRETRPLQHGHPHLQPQHGHPESEPQQGHPDPPRQRYHVSDALPPPGSGEEQVFTSRLLKWHVAYCGNHSLCQERSTPQCYLCAPCQCDFHCHEYGDCCPDVAMATGDDDFPRPFTGNVTNVMSCEDAEFRIPESGHRKSPVTKIAGDSSLIVVGRHASYHFHSYLMVSRCPHAFTRDAGLCEKLGDVWPVMSAENGSNIVYKNYYCARCNSVADIIPWSIKITCDKMKTLTSFQNPREVAKTSFSDQDCDILFEPPAWKEARKCYTDRDVVTACNVTGRWVKRDAFYQRACDSYVTPKQVEGRLYKNVFCYLCNHDHDANTTVHLLTSSCLRQPLVRSEAMVVTLRQSDVITEPSHSPLFNEESYKECGGTGVYDKKEDMCREVTCAVGQHLVSGTCQPIFLRAKGLSYELYFGLRPNKPVDLSGEDELRYHLPAEMEVYLGKVLLQGNYKFQYFAMAFNTTDREGRCSQVSKEIGLYVVLVSRQMVDQRKLQETLLRIRNVNFTIDRRTWRLTFQGYPSESPWHIMHPSRRLVPPALSTCVIIVSNDLLQQRREGIIRVGTTTPDPNLPQDPAPVHIRISNLLTCPQVRLFPHEYSVAGPDGVLAFHLGAMNSDLHLNRYLVDLDGNVTVCLDDFLVKLTRDTGQRTTVENILVAVILPVSLLCLLACFTVFLAFSELRALSGRNNMLFTACLFCSQGALLLGYVVDDTSRWCVAFGVLSHYFCLCFFCALVICSYHMYAKFTTMHLSANETKEGRRLLVYCCITFSVPLAVILLVIIVHVTTHLPEVVVGYGGGAICIMSKVTAVWVSLFLPLGISLTITTILYIITCLSLRHNKDVETNATEERHVKFYFRSSLLTSITWTIGIVAIVTSCAYTRIAFIVMQSLLGLYVFVTLVLTERVTRLLTGCCCGSRRPPRGRTSLNLKMASRSECPARNPCIVATGFRKRDTNVPVQQYDGANESIPAQLYEDTTDSSPVQLYSVTNESAIRMISESNDIVETGT</sequence>
<feature type="transmembrane region" description="Helical" evidence="7">
    <location>
        <begin position="689"/>
        <end position="712"/>
    </location>
</feature>
<dbReference type="CDD" id="cd15039">
    <property type="entry name" value="7tmB3_Methuselah-like"/>
    <property type="match status" value="1"/>
</dbReference>
<protein>
    <recommendedName>
        <fullName evidence="12">G-protein coupled receptors family 2 profile 2 domain-containing protein</fullName>
    </recommendedName>
</protein>
<reference evidence="10 11" key="1">
    <citation type="submission" date="2024-04" db="EMBL/GenBank/DDBJ databases">
        <authorList>
            <consortium name="Genoscope - CEA"/>
            <person name="William W."/>
        </authorList>
    </citation>
    <scope>NUCLEOTIDE SEQUENCE [LARGE SCALE GENOMIC DNA]</scope>
</reference>
<dbReference type="EMBL" id="CAXITT010000225">
    <property type="protein sequence ID" value="CAL1536292.1"/>
    <property type="molecule type" value="Genomic_DNA"/>
</dbReference>
<dbReference type="PROSITE" id="PS50261">
    <property type="entry name" value="G_PROTEIN_RECEP_F2_4"/>
    <property type="match status" value="1"/>
</dbReference>
<comment type="subcellular location">
    <subcellularLocation>
        <location evidence="1">Membrane</location>
        <topology evidence="1">Multi-pass membrane protein</topology>
    </subcellularLocation>
</comment>
<dbReference type="GO" id="GO:0004888">
    <property type="term" value="F:transmembrane signaling receptor activity"/>
    <property type="evidence" value="ECO:0007669"/>
    <property type="project" value="InterPro"/>
</dbReference>
<evidence type="ECO:0000313" key="11">
    <source>
        <dbReference type="Proteomes" id="UP001497497"/>
    </source>
</evidence>
<evidence type="ECO:0000256" key="1">
    <source>
        <dbReference type="ARBA" id="ARBA00004141"/>
    </source>
</evidence>
<evidence type="ECO:0000256" key="3">
    <source>
        <dbReference type="ARBA" id="ARBA00022989"/>
    </source>
</evidence>
<evidence type="ECO:0000259" key="9">
    <source>
        <dbReference type="PROSITE" id="PS50958"/>
    </source>
</evidence>
<feature type="transmembrane region" description="Helical" evidence="7">
    <location>
        <begin position="887"/>
        <end position="909"/>
    </location>
</feature>
<evidence type="ECO:0008006" key="12">
    <source>
        <dbReference type="Google" id="ProtNLM"/>
    </source>
</evidence>
<dbReference type="PANTHER" id="PTHR45902">
    <property type="entry name" value="LATROPHILIN RECEPTOR-LIKE PROTEIN A"/>
    <property type="match status" value="1"/>
</dbReference>
<gene>
    <name evidence="10" type="ORF">GSLYS_00010205001</name>
</gene>
<keyword evidence="3 7" id="KW-1133">Transmembrane helix</keyword>
<dbReference type="Proteomes" id="UP001497497">
    <property type="component" value="Unassembled WGS sequence"/>
</dbReference>
<feature type="transmembrane region" description="Helical" evidence="7">
    <location>
        <begin position="915"/>
        <end position="934"/>
    </location>
</feature>
<evidence type="ECO:0000313" key="10">
    <source>
        <dbReference type="EMBL" id="CAL1536292.1"/>
    </source>
</evidence>
<feature type="transmembrane region" description="Helical" evidence="7">
    <location>
        <begin position="724"/>
        <end position="743"/>
    </location>
</feature>
<organism evidence="10 11">
    <name type="scientific">Lymnaea stagnalis</name>
    <name type="common">Great pond snail</name>
    <name type="synonym">Helix stagnalis</name>
    <dbReference type="NCBI Taxonomy" id="6523"/>
    <lineage>
        <taxon>Eukaryota</taxon>
        <taxon>Metazoa</taxon>
        <taxon>Spiralia</taxon>
        <taxon>Lophotrochozoa</taxon>
        <taxon>Mollusca</taxon>
        <taxon>Gastropoda</taxon>
        <taxon>Heterobranchia</taxon>
        <taxon>Euthyneura</taxon>
        <taxon>Panpulmonata</taxon>
        <taxon>Hygrophila</taxon>
        <taxon>Lymnaeoidea</taxon>
        <taxon>Lymnaeidae</taxon>
        <taxon>Lymnaea</taxon>
    </lineage>
</organism>
<keyword evidence="4 7" id="KW-0472">Membrane</keyword>
<dbReference type="PANTHER" id="PTHR45902:SF1">
    <property type="entry name" value="LATROPHILIN RECEPTOR-LIKE PROTEIN A"/>
    <property type="match status" value="1"/>
</dbReference>
<dbReference type="InterPro" id="IPR001212">
    <property type="entry name" value="Somatomedin_B_dom"/>
</dbReference>
<evidence type="ECO:0000256" key="5">
    <source>
        <dbReference type="ARBA" id="ARBA00023157"/>
    </source>
</evidence>
<evidence type="ECO:0000256" key="4">
    <source>
        <dbReference type="ARBA" id="ARBA00023136"/>
    </source>
</evidence>
<dbReference type="GO" id="GO:0007166">
    <property type="term" value="P:cell surface receptor signaling pathway"/>
    <property type="evidence" value="ECO:0007669"/>
    <property type="project" value="InterPro"/>
</dbReference>
<dbReference type="Gene3D" id="1.20.1070.10">
    <property type="entry name" value="Rhodopsin 7-helix transmembrane proteins"/>
    <property type="match status" value="1"/>
</dbReference>
<feature type="domain" description="G-protein coupled receptors family 2 profile 2" evidence="8">
    <location>
        <begin position="687"/>
        <end position="936"/>
    </location>
</feature>
<dbReference type="GO" id="GO:0016020">
    <property type="term" value="C:membrane"/>
    <property type="evidence" value="ECO:0007669"/>
    <property type="project" value="UniProtKB-SubCell"/>
</dbReference>
<keyword evidence="2 7" id="KW-0812">Transmembrane</keyword>
<name>A0AAV2HS09_LYMST</name>
<comment type="caution">
    <text evidence="10">The sequence shown here is derived from an EMBL/GenBank/DDBJ whole genome shotgun (WGS) entry which is preliminary data.</text>
</comment>
<keyword evidence="5" id="KW-1015">Disulfide bond</keyword>
<dbReference type="SUPFAM" id="SSF81321">
    <property type="entry name" value="Family A G protein-coupled receptor-like"/>
    <property type="match status" value="1"/>
</dbReference>
<evidence type="ECO:0000256" key="2">
    <source>
        <dbReference type="ARBA" id="ARBA00022692"/>
    </source>
</evidence>
<keyword evidence="11" id="KW-1185">Reference proteome</keyword>
<feature type="transmembrane region" description="Helical" evidence="7">
    <location>
        <begin position="755"/>
        <end position="775"/>
    </location>
</feature>
<dbReference type="PROSITE" id="PS50958">
    <property type="entry name" value="SMB_2"/>
    <property type="match status" value="1"/>
</dbReference>
<proteinExistence type="predicted"/>
<feature type="transmembrane region" description="Helical" evidence="7">
    <location>
        <begin position="795"/>
        <end position="818"/>
    </location>
</feature>
<dbReference type="AlphaFoldDB" id="A0AAV2HS09"/>
<accession>A0AAV2HS09</accession>
<feature type="compositionally biased region" description="Low complexity" evidence="6">
    <location>
        <begin position="43"/>
        <end position="53"/>
    </location>
</feature>
<dbReference type="InterPro" id="IPR017981">
    <property type="entry name" value="GPCR_2-like_7TM"/>
</dbReference>
<evidence type="ECO:0000256" key="6">
    <source>
        <dbReference type="SAM" id="MobiDB-lite"/>
    </source>
</evidence>
<evidence type="ECO:0000256" key="7">
    <source>
        <dbReference type="SAM" id="Phobius"/>
    </source>
</evidence>
<dbReference type="InterPro" id="IPR053231">
    <property type="entry name" value="GPCR_LN-TM7"/>
</dbReference>
<feature type="region of interest" description="Disordered" evidence="6">
    <location>
        <begin position="43"/>
        <end position="86"/>
    </location>
</feature>
<feature type="domain" description="SMB" evidence="9">
    <location>
        <begin position="97"/>
        <end position="145"/>
    </location>
</feature>
<evidence type="ECO:0000259" key="8">
    <source>
        <dbReference type="PROSITE" id="PS50261"/>
    </source>
</evidence>
<feature type="transmembrane region" description="Helical" evidence="7">
    <location>
        <begin position="847"/>
        <end position="867"/>
    </location>
</feature>